<dbReference type="Proteomes" id="UP000077926">
    <property type="component" value="Chromosome"/>
</dbReference>
<protein>
    <submittedName>
        <fullName evidence="1">Uncharacterized protein</fullName>
    </submittedName>
</protein>
<organism evidence="1 2">
    <name type="scientific">Peribacillus muralis</name>
    <dbReference type="NCBI Taxonomy" id="264697"/>
    <lineage>
        <taxon>Bacteria</taxon>
        <taxon>Bacillati</taxon>
        <taxon>Bacillota</taxon>
        <taxon>Bacilli</taxon>
        <taxon>Bacillales</taxon>
        <taxon>Bacillaceae</taxon>
        <taxon>Peribacillus</taxon>
    </lineage>
</organism>
<evidence type="ECO:0000313" key="2">
    <source>
        <dbReference type="Proteomes" id="UP000077926"/>
    </source>
</evidence>
<sequence length="166" mass="18461">MRIRIKDKNRIPQAIKKVEDLNGSKINAGVLGEGEQQMIAGVHEYGIQINVTPKMRGFLASKGLHLKKSTTHITIPERSFIRSGWDAHEKEVLDKSDQMIPDLIAKGLSVETFLEALGQESRDLLRDYARDLRNPANHPFTIDQKGSSNPLVDSGGMIGAITYEIL</sequence>
<dbReference type="KEGG" id="bmur:ABE28_008970"/>
<name>A0A1B3XMQ7_9BACI</name>
<dbReference type="AlphaFoldDB" id="A0A1B3XMQ7"/>
<dbReference type="RefSeq" id="WP_064465812.1">
    <property type="nucleotide sequence ID" value="NZ_CP017080.1"/>
</dbReference>
<accession>A0A1B3XMQ7</accession>
<gene>
    <name evidence="1" type="ORF">ABE28_008970</name>
</gene>
<evidence type="ECO:0000313" key="1">
    <source>
        <dbReference type="EMBL" id="AOH54483.1"/>
    </source>
</evidence>
<dbReference type="STRING" id="264697.ABE28_008970"/>
<keyword evidence="2" id="KW-1185">Reference proteome</keyword>
<reference evidence="1 2" key="1">
    <citation type="submission" date="2016-08" db="EMBL/GenBank/DDBJ databases">
        <title>Complete genome sequence of Bacillus muralis G25-68, a strain with toxicity to nematodes.</title>
        <authorList>
            <person name="Zheng Z."/>
        </authorList>
    </citation>
    <scope>NUCLEOTIDE SEQUENCE [LARGE SCALE GENOMIC DNA]</scope>
    <source>
        <strain evidence="1 2">G25-68</strain>
    </source>
</reference>
<proteinExistence type="predicted"/>
<dbReference type="OrthoDB" id="8612906at2"/>
<dbReference type="EMBL" id="CP017080">
    <property type="protein sequence ID" value="AOH54483.1"/>
    <property type="molecule type" value="Genomic_DNA"/>
</dbReference>